<evidence type="ECO:0000256" key="2">
    <source>
        <dbReference type="SAM" id="SignalP"/>
    </source>
</evidence>
<dbReference type="Gene3D" id="2.60.40.3630">
    <property type="match status" value="1"/>
</dbReference>
<keyword evidence="1" id="KW-1133">Transmembrane helix</keyword>
<protein>
    <submittedName>
        <fullName evidence="4">Beta-N-acetylglucosaminidase</fullName>
    </submittedName>
</protein>
<keyword evidence="5" id="KW-1185">Reference proteome</keyword>
<dbReference type="InterPro" id="IPR002901">
    <property type="entry name" value="MGlyc_endo_b_GlcNAc-like_dom"/>
</dbReference>
<keyword evidence="2" id="KW-0732">Signal</keyword>
<feature type="chain" id="PRO_5020963311" evidence="2">
    <location>
        <begin position="26"/>
        <end position="926"/>
    </location>
</feature>
<accession>A0A4R3TDI2</accession>
<evidence type="ECO:0000256" key="1">
    <source>
        <dbReference type="SAM" id="Phobius"/>
    </source>
</evidence>
<gene>
    <name evidence="4" type="ORF">EDD61_11060</name>
</gene>
<dbReference type="Pfam" id="PF07523">
    <property type="entry name" value="Big_3"/>
    <property type="match status" value="1"/>
</dbReference>
<reference evidence="4 5" key="1">
    <citation type="submission" date="2019-03" db="EMBL/GenBank/DDBJ databases">
        <title>Genomic Encyclopedia of Type Strains, Phase IV (KMG-IV): sequencing the most valuable type-strain genomes for metagenomic binning, comparative biology and taxonomic classification.</title>
        <authorList>
            <person name="Goeker M."/>
        </authorList>
    </citation>
    <scope>NUCLEOTIDE SEQUENCE [LARGE SCALE GENOMIC DNA]</scope>
    <source>
        <strain evidence="4 5">DSM 29481</strain>
    </source>
</reference>
<proteinExistence type="predicted"/>
<feature type="domain" description="Mannosyl-glycoprotein endo-beta-N-acetylglucosamidase-like" evidence="3">
    <location>
        <begin position="285"/>
        <end position="416"/>
    </location>
</feature>
<dbReference type="EMBL" id="SMBP01000010">
    <property type="protein sequence ID" value="TCU59246.1"/>
    <property type="molecule type" value="Genomic_DNA"/>
</dbReference>
<dbReference type="InterPro" id="IPR022038">
    <property type="entry name" value="Ig-like_bact"/>
</dbReference>
<keyword evidence="1" id="KW-0472">Membrane</keyword>
<evidence type="ECO:0000259" key="3">
    <source>
        <dbReference type="SMART" id="SM00047"/>
    </source>
</evidence>
<dbReference type="Gene3D" id="1.10.530.10">
    <property type="match status" value="1"/>
</dbReference>
<comment type="caution">
    <text evidence="4">The sequence shown here is derived from an EMBL/GenBank/DDBJ whole genome shotgun (WGS) entry which is preliminary data.</text>
</comment>
<name>A0A4R3TDI2_9FIRM</name>
<evidence type="ECO:0000313" key="5">
    <source>
        <dbReference type="Proteomes" id="UP000295773"/>
    </source>
</evidence>
<dbReference type="RefSeq" id="WP_132224843.1">
    <property type="nucleotide sequence ID" value="NZ_JANKBG010000010.1"/>
</dbReference>
<dbReference type="GO" id="GO:0004040">
    <property type="term" value="F:amidase activity"/>
    <property type="evidence" value="ECO:0007669"/>
    <property type="project" value="InterPro"/>
</dbReference>
<evidence type="ECO:0000313" key="4">
    <source>
        <dbReference type="EMBL" id="TCU59246.1"/>
    </source>
</evidence>
<feature type="transmembrane region" description="Helical" evidence="1">
    <location>
        <begin position="886"/>
        <end position="907"/>
    </location>
</feature>
<organism evidence="4 5">
    <name type="scientific">Longicatena caecimuris</name>
    <dbReference type="NCBI Taxonomy" id="1796635"/>
    <lineage>
        <taxon>Bacteria</taxon>
        <taxon>Bacillati</taxon>
        <taxon>Bacillota</taxon>
        <taxon>Erysipelotrichia</taxon>
        <taxon>Erysipelotrichales</taxon>
        <taxon>Erysipelotrichaceae</taxon>
        <taxon>Longicatena</taxon>
    </lineage>
</organism>
<dbReference type="AlphaFoldDB" id="A0A4R3TDI2"/>
<dbReference type="Pfam" id="PF01832">
    <property type="entry name" value="Glucosaminidase"/>
    <property type="match status" value="1"/>
</dbReference>
<sequence length="926" mass="104413">MKKLIPIILSIVTAFSLLMPVQAKKDDSALPDDNKIRLVNVTEDGHYEIIKENDSYAAAKVSHTLLQHQYENLGIAKGQTFLSIENGVVEFKKAQDCSVNITYTNAANQEEGYTNGCYGADGAFLEYNDGNGMVKFQLSGVIGSTSIENVTIHPLTTLPNVSHFEVHNGILLHYLKSDIASKGYDNVLHLGQAPSYLKEKTIYYSYDSHYFYKNFSAMITDVRKSIHTQAVNAKQPYYNYYQYVNHRSTTTYSYEDVHAYLQNTRLLKQSITKFEGTYLHDILTQSMIVQGEKGFFQYQNQFGANALMMLSLALNESASGRSALSYNRNNLFGHAAYDSDVEKNASRYLRVSDSIYAHAAHYISSSYLNPNQFQYHGGHFGNKAGGMNVSYASDPYWGEKAAQYYYDIDHALQDKDLNQYAIGITGTKKVNVRKDPKEAAKTLYAIPKGTQASLLLLDKQTEGNAVWYLVQTDVPLTNDRNVSANPTYNYRKSYGYVKASELSFITNEKHLNEKNYVDVSFDANGGTFYPGSHTITMQIESGKIPIILEPEKKNALFIGWDKEIKKAEKDIVYKANYRSVKNIAFIEKPKQTYQQHDYLDVSKGKIQVSFEDGSTQERSLTTDMVSGYDPTTLGTQTLTIRYAGKTLSYEIHVKKQSESTGSKLQEKAAYIIKTYSDKVGLTDDALTELEKFQNDVLQESNNPLDDDVLRAVDRILQPNLKPRLSVLIHDDTYDLQISGLSLAMQKKTSFLNAWMPKTVVVNVHDSIGNEEETLFKKVAEANYVTYEAGFTIDGKEDMSGYDPETQVLYSIKKPKNSKGKLYRILTVDGENIRQLPTTQSDTRILFQAKKGSFAIVSIQGAAPKGSMDFTEVATIKGNGKNYITTYILIPFAVIFLILILVIVLLLIRRKNKIAYRKKKRAIYKNQ</sequence>
<dbReference type="Proteomes" id="UP000295773">
    <property type="component" value="Unassembled WGS sequence"/>
</dbReference>
<keyword evidence="1" id="KW-0812">Transmembrane</keyword>
<dbReference type="SMART" id="SM00047">
    <property type="entry name" value="LYZ2"/>
    <property type="match status" value="1"/>
</dbReference>
<feature type="signal peptide" evidence="2">
    <location>
        <begin position="1"/>
        <end position="25"/>
    </location>
</feature>